<evidence type="ECO:0000313" key="2">
    <source>
        <dbReference type="Proteomes" id="UP000595362"/>
    </source>
</evidence>
<gene>
    <name evidence="1" type="ORF">HYS17_07925</name>
</gene>
<organism evidence="1 2">
    <name type="scientific">Micavibrio aeruginosavorus</name>
    <dbReference type="NCBI Taxonomy" id="349221"/>
    <lineage>
        <taxon>Bacteria</taxon>
        <taxon>Pseudomonadati</taxon>
        <taxon>Bdellovibrionota</taxon>
        <taxon>Bdellovibrionia</taxon>
        <taxon>Bdellovibrionales</taxon>
        <taxon>Pseudobdellovibrionaceae</taxon>
        <taxon>Micavibrio</taxon>
    </lineage>
</organism>
<dbReference type="AlphaFoldDB" id="A0A7T5UFR2"/>
<sequence>MSAILQAVSRLNGAVSKLEAAAIVAQEKNRSLSRKSVGTQQADLFAQPLAANAQRGKYVNDPAALARKLDVAIERVEQILREA</sequence>
<dbReference type="Proteomes" id="UP000595362">
    <property type="component" value="Chromosome"/>
</dbReference>
<protein>
    <submittedName>
        <fullName evidence="1">Uncharacterized protein</fullName>
    </submittedName>
</protein>
<reference evidence="1 2" key="1">
    <citation type="submission" date="2020-07" db="EMBL/GenBank/DDBJ databases">
        <title>Huge and variable diversity of episymbiotic CPR bacteria and DPANN archaea in groundwater ecosystems.</title>
        <authorList>
            <person name="He C.Y."/>
            <person name="Keren R."/>
            <person name="Whittaker M."/>
            <person name="Farag I.F."/>
            <person name="Doudna J."/>
            <person name="Cate J.H.D."/>
            <person name="Banfield J.F."/>
        </authorList>
    </citation>
    <scope>NUCLEOTIDE SEQUENCE [LARGE SCALE GENOMIC DNA]</scope>
    <source>
        <strain evidence="1">NC_groundwater_70_Ag_B-0.1um_54_66</strain>
    </source>
</reference>
<accession>A0A7T5UFR2</accession>
<name>A0A7T5UFR2_9BACT</name>
<evidence type="ECO:0000313" key="1">
    <source>
        <dbReference type="EMBL" id="QQG35464.1"/>
    </source>
</evidence>
<proteinExistence type="predicted"/>
<dbReference type="EMBL" id="CP066681">
    <property type="protein sequence ID" value="QQG35464.1"/>
    <property type="molecule type" value="Genomic_DNA"/>
</dbReference>